<dbReference type="Pfam" id="PF06074">
    <property type="entry name" value="Portal_Mu"/>
    <property type="match status" value="1"/>
</dbReference>
<evidence type="ECO:0000256" key="1">
    <source>
        <dbReference type="SAM" id="MobiDB-lite"/>
    </source>
</evidence>
<proteinExistence type="predicted"/>
<keyword evidence="3" id="KW-1185">Reference proteome</keyword>
<evidence type="ECO:0000313" key="3">
    <source>
        <dbReference type="Proteomes" id="UP000553034"/>
    </source>
</evidence>
<gene>
    <name evidence="2" type="ORF">GGR32_000147</name>
</gene>
<accession>A0A840EL76</accession>
<dbReference type="Proteomes" id="UP000553034">
    <property type="component" value="Unassembled WGS sequence"/>
</dbReference>
<sequence length="401" mass="46390">MSIELVNHRGEKLINTKNDVELAAKSQKVMLDLVRQQHSVFRQEIDQFQVARQERSNTDQPFTYLLQDLYKDTVLDTHLTAVMENRILRIVNKKFVLKDDKGIADHERSSFLDSRWFTDTIRYVMESVFYEYSLIQYKKTPDGKIHKAKKVPREHVNPDLGLVVKSVYDTKGLPYEDFPYDLLFAKMYDGYGLLEKAAALTILKRHSWASWDEFEQIFGMPIRIAKLGTISDDVKQEVGQWLKTMGTASYGVFPQFADIEIKEANNRDAFNVFMKKIETVDSQLSVLVNGQTMTTQDGSSRSQAEVHQDTEDEITQADLRNVVHWLNESLLPLLRNCGYDVRDNERIGVEMIADPIEKMKIDEKIMTSSGYKLTQKYLESTYGVELEPIPEPNKPPEKKKE</sequence>
<reference evidence="2 3" key="1">
    <citation type="submission" date="2020-08" db="EMBL/GenBank/DDBJ databases">
        <title>Genomic Encyclopedia of Type Strains, Phase IV (KMG-IV): sequencing the most valuable type-strain genomes for metagenomic binning, comparative biology and taxonomic classification.</title>
        <authorList>
            <person name="Goeker M."/>
        </authorList>
    </citation>
    <scope>NUCLEOTIDE SEQUENCE [LARGE SCALE GENOMIC DNA]</scope>
    <source>
        <strain evidence="2 3">DSM 29568</strain>
    </source>
</reference>
<organism evidence="2 3">
    <name type="scientific">Mesonia hippocampi</name>
    <dbReference type="NCBI Taxonomy" id="1628250"/>
    <lineage>
        <taxon>Bacteria</taxon>
        <taxon>Pseudomonadati</taxon>
        <taxon>Bacteroidota</taxon>
        <taxon>Flavobacteriia</taxon>
        <taxon>Flavobacteriales</taxon>
        <taxon>Flavobacteriaceae</taxon>
        <taxon>Mesonia</taxon>
    </lineage>
</organism>
<feature type="region of interest" description="Disordered" evidence="1">
    <location>
        <begin position="382"/>
        <end position="401"/>
    </location>
</feature>
<name>A0A840EL76_9FLAO</name>
<dbReference type="EMBL" id="JACIFO010000001">
    <property type="protein sequence ID" value="MBB4117875.1"/>
    <property type="molecule type" value="Genomic_DNA"/>
</dbReference>
<dbReference type="AlphaFoldDB" id="A0A840EL76"/>
<evidence type="ECO:0008006" key="4">
    <source>
        <dbReference type="Google" id="ProtNLM"/>
    </source>
</evidence>
<comment type="caution">
    <text evidence="2">The sequence shown here is derived from an EMBL/GenBank/DDBJ whole genome shotgun (WGS) entry which is preliminary data.</text>
</comment>
<evidence type="ECO:0000313" key="2">
    <source>
        <dbReference type="EMBL" id="MBB4117875.1"/>
    </source>
</evidence>
<dbReference type="InterPro" id="IPR009279">
    <property type="entry name" value="Portal_Mu"/>
</dbReference>
<protein>
    <recommendedName>
        <fullName evidence="4">DUF935 family protein</fullName>
    </recommendedName>
</protein>
<dbReference type="RefSeq" id="WP_183475530.1">
    <property type="nucleotide sequence ID" value="NZ_JACIFO010000001.1"/>
</dbReference>